<proteinExistence type="predicted"/>
<sequence length="188" mass="20671">MADTAAPTKKQEIIAQAYDAFYDGGFHATGIDTVMANSGISKRTLYKYFPSKEDLIEAVLEQYGEDTDTFLFKPAFARSDDPCEQILALFDIRQEMMSKNCRGCLAMKAGQEYIGKHDGIAARGKDASVYVERRFIELCEKAGLKNATDTARQLNLLFQGAALAGQMQQDPGVFDVAKRAVHILLAAA</sequence>
<dbReference type="EMBL" id="AWGB01000001">
    <property type="protein sequence ID" value="ESQ94628.1"/>
    <property type="molecule type" value="Genomic_DNA"/>
</dbReference>
<keyword evidence="1" id="KW-0805">Transcription regulation</keyword>
<evidence type="ECO:0000256" key="3">
    <source>
        <dbReference type="ARBA" id="ARBA00023163"/>
    </source>
</evidence>
<dbReference type="OrthoDB" id="9787680at2"/>
<dbReference type="Gene3D" id="1.10.357.10">
    <property type="entry name" value="Tetracycline Repressor, domain 2"/>
    <property type="match status" value="1"/>
</dbReference>
<feature type="DNA-binding region" description="H-T-H motif" evidence="4">
    <location>
        <begin position="30"/>
        <end position="49"/>
    </location>
</feature>
<evidence type="ECO:0000256" key="1">
    <source>
        <dbReference type="ARBA" id="ARBA00023015"/>
    </source>
</evidence>
<dbReference type="Pfam" id="PF00440">
    <property type="entry name" value="TetR_N"/>
    <property type="match status" value="1"/>
</dbReference>
<dbReference type="PATRIC" id="fig|1121022.4.peg.122"/>
<evidence type="ECO:0000256" key="4">
    <source>
        <dbReference type="PROSITE-ProRule" id="PRU00335"/>
    </source>
</evidence>
<dbReference type="InterPro" id="IPR001647">
    <property type="entry name" value="HTH_TetR"/>
</dbReference>
<dbReference type="Proteomes" id="UP000017837">
    <property type="component" value="Unassembled WGS sequence"/>
</dbReference>
<dbReference type="GO" id="GO:0003677">
    <property type="term" value="F:DNA binding"/>
    <property type="evidence" value="ECO:0007669"/>
    <property type="project" value="UniProtKB-UniRule"/>
</dbReference>
<keyword evidence="7" id="KW-1185">Reference proteome</keyword>
<dbReference type="eggNOG" id="COG1309">
    <property type="taxonomic scope" value="Bacteria"/>
</dbReference>
<keyword evidence="2 4" id="KW-0238">DNA-binding</keyword>
<dbReference type="PANTHER" id="PTHR47506">
    <property type="entry name" value="TRANSCRIPTIONAL REGULATORY PROTEIN"/>
    <property type="match status" value="1"/>
</dbReference>
<dbReference type="AlphaFoldDB" id="V4RTZ4"/>
<dbReference type="RefSeq" id="WP_018081153.1">
    <property type="nucleotide sequence ID" value="NZ_AQWM01000004.1"/>
</dbReference>
<evidence type="ECO:0000256" key="2">
    <source>
        <dbReference type="ARBA" id="ARBA00023125"/>
    </source>
</evidence>
<evidence type="ECO:0000313" key="7">
    <source>
        <dbReference type="Proteomes" id="UP000017837"/>
    </source>
</evidence>
<dbReference type="SUPFAM" id="SSF46689">
    <property type="entry name" value="Homeodomain-like"/>
    <property type="match status" value="1"/>
</dbReference>
<keyword evidence="3" id="KW-0804">Transcription</keyword>
<dbReference type="PANTHER" id="PTHR47506:SF1">
    <property type="entry name" value="HTH-TYPE TRANSCRIPTIONAL REGULATOR YJDC"/>
    <property type="match status" value="1"/>
</dbReference>
<evidence type="ECO:0000313" key="6">
    <source>
        <dbReference type="EMBL" id="ESQ94628.1"/>
    </source>
</evidence>
<dbReference type="STRING" id="1121022.GCA_000376105_01485"/>
<comment type="caution">
    <text evidence="6">The sequence shown here is derived from an EMBL/GenBank/DDBJ whole genome shotgun (WGS) entry which is preliminary data.</text>
</comment>
<accession>V4RTZ4</accession>
<dbReference type="PRINTS" id="PR00455">
    <property type="entry name" value="HTHTETR"/>
</dbReference>
<dbReference type="InterPro" id="IPR036271">
    <property type="entry name" value="Tet_transcr_reg_TetR-rel_C_sf"/>
</dbReference>
<organism evidence="6 7">
    <name type="scientific">Asticcacaulis benevestitus DSM 16100 = ATCC BAA-896</name>
    <dbReference type="NCBI Taxonomy" id="1121022"/>
    <lineage>
        <taxon>Bacteria</taxon>
        <taxon>Pseudomonadati</taxon>
        <taxon>Pseudomonadota</taxon>
        <taxon>Alphaproteobacteria</taxon>
        <taxon>Caulobacterales</taxon>
        <taxon>Caulobacteraceae</taxon>
        <taxon>Asticcacaulis</taxon>
    </lineage>
</organism>
<gene>
    <name evidence="6" type="ORF">ABENE_00615</name>
</gene>
<protein>
    <recommendedName>
        <fullName evidence="5">HTH tetR-type domain-containing protein</fullName>
    </recommendedName>
</protein>
<dbReference type="PROSITE" id="PS50977">
    <property type="entry name" value="HTH_TETR_2"/>
    <property type="match status" value="1"/>
</dbReference>
<dbReference type="SUPFAM" id="SSF48498">
    <property type="entry name" value="Tetracyclin repressor-like, C-terminal domain"/>
    <property type="match status" value="1"/>
</dbReference>
<feature type="domain" description="HTH tetR-type" evidence="5">
    <location>
        <begin position="7"/>
        <end position="67"/>
    </location>
</feature>
<name>V4RTZ4_9CAUL</name>
<reference evidence="6 7" key="1">
    <citation type="journal article" date="2014" name="Nature">
        <title>Sequential evolution of bacterial morphology by co-option of a developmental regulator.</title>
        <authorList>
            <person name="Jiang C."/>
            <person name="Brown P.J."/>
            <person name="Ducret A."/>
            <person name="Brun Y.V."/>
        </authorList>
    </citation>
    <scope>NUCLEOTIDE SEQUENCE [LARGE SCALE GENOMIC DNA]</scope>
    <source>
        <strain evidence="6 7">DSM 16100</strain>
    </source>
</reference>
<dbReference type="InterPro" id="IPR009057">
    <property type="entry name" value="Homeodomain-like_sf"/>
</dbReference>
<evidence type="ECO:0000259" key="5">
    <source>
        <dbReference type="PROSITE" id="PS50977"/>
    </source>
</evidence>